<proteinExistence type="predicted"/>
<evidence type="ECO:0000313" key="2">
    <source>
        <dbReference type="EMBL" id="GJT42211.1"/>
    </source>
</evidence>
<evidence type="ECO:0000256" key="1">
    <source>
        <dbReference type="SAM" id="Coils"/>
    </source>
</evidence>
<dbReference type="EMBL" id="BQNB010015626">
    <property type="protein sequence ID" value="GJT42211.1"/>
    <property type="molecule type" value="Genomic_DNA"/>
</dbReference>
<name>A0ABQ5DVC3_9ASTR</name>
<reference evidence="2" key="1">
    <citation type="journal article" date="2022" name="Int. J. Mol. Sci.">
        <title>Draft Genome of Tanacetum Coccineum: Genomic Comparison of Closely Related Tanacetum-Family Plants.</title>
        <authorList>
            <person name="Yamashiro T."/>
            <person name="Shiraishi A."/>
            <person name="Nakayama K."/>
            <person name="Satake H."/>
        </authorList>
    </citation>
    <scope>NUCLEOTIDE SEQUENCE</scope>
</reference>
<sequence>MQAGISSIKEMVTEMFHDFKGLSSSTPLSSATILIVTPPEANATVREGENSKKRVVVWQKPPSYTEGEPQPMVTRELKPKVAKDVEVAKVEKELADLEKEEKLERATQEAKLIELNKHVLVKVVGEVVSEAGVDPSAFRNKKEIELEPEVRIADLECNKILPKGIPFVNNKVVETPEHVIFFTDALDEHAFQRVSAIHKVEVENSVGGNRPDRAFDVSLCGCKL</sequence>
<reference evidence="2" key="2">
    <citation type="submission" date="2022-01" db="EMBL/GenBank/DDBJ databases">
        <authorList>
            <person name="Yamashiro T."/>
            <person name="Shiraishi A."/>
            <person name="Satake H."/>
            <person name="Nakayama K."/>
        </authorList>
    </citation>
    <scope>NUCLEOTIDE SEQUENCE</scope>
</reference>
<feature type="coiled-coil region" evidence="1">
    <location>
        <begin position="80"/>
        <end position="107"/>
    </location>
</feature>
<keyword evidence="1" id="KW-0175">Coiled coil</keyword>
<accession>A0ABQ5DVC3</accession>
<evidence type="ECO:0000313" key="3">
    <source>
        <dbReference type="Proteomes" id="UP001151760"/>
    </source>
</evidence>
<organism evidence="2 3">
    <name type="scientific">Tanacetum coccineum</name>
    <dbReference type="NCBI Taxonomy" id="301880"/>
    <lineage>
        <taxon>Eukaryota</taxon>
        <taxon>Viridiplantae</taxon>
        <taxon>Streptophyta</taxon>
        <taxon>Embryophyta</taxon>
        <taxon>Tracheophyta</taxon>
        <taxon>Spermatophyta</taxon>
        <taxon>Magnoliopsida</taxon>
        <taxon>eudicotyledons</taxon>
        <taxon>Gunneridae</taxon>
        <taxon>Pentapetalae</taxon>
        <taxon>asterids</taxon>
        <taxon>campanulids</taxon>
        <taxon>Asterales</taxon>
        <taxon>Asteraceae</taxon>
        <taxon>Asteroideae</taxon>
        <taxon>Anthemideae</taxon>
        <taxon>Anthemidinae</taxon>
        <taxon>Tanacetum</taxon>
    </lineage>
</organism>
<gene>
    <name evidence="2" type="ORF">Tco_0950926</name>
</gene>
<comment type="caution">
    <text evidence="2">The sequence shown here is derived from an EMBL/GenBank/DDBJ whole genome shotgun (WGS) entry which is preliminary data.</text>
</comment>
<protein>
    <submittedName>
        <fullName evidence="2">Uncharacterized protein</fullName>
    </submittedName>
</protein>
<keyword evidence="3" id="KW-1185">Reference proteome</keyword>
<dbReference type="Proteomes" id="UP001151760">
    <property type="component" value="Unassembled WGS sequence"/>
</dbReference>